<organism evidence="2 3">
    <name type="scientific">Athelia psychrophila</name>
    <dbReference type="NCBI Taxonomy" id="1759441"/>
    <lineage>
        <taxon>Eukaryota</taxon>
        <taxon>Fungi</taxon>
        <taxon>Dikarya</taxon>
        <taxon>Basidiomycota</taxon>
        <taxon>Agaricomycotina</taxon>
        <taxon>Agaricomycetes</taxon>
        <taxon>Agaricomycetidae</taxon>
        <taxon>Atheliales</taxon>
        <taxon>Atheliaceae</taxon>
        <taxon>Athelia</taxon>
    </lineage>
</organism>
<feature type="compositionally biased region" description="Low complexity" evidence="1">
    <location>
        <begin position="44"/>
        <end position="64"/>
    </location>
</feature>
<evidence type="ECO:0000313" key="3">
    <source>
        <dbReference type="Proteomes" id="UP000076532"/>
    </source>
</evidence>
<feature type="non-terminal residue" evidence="2">
    <location>
        <position position="106"/>
    </location>
</feature>
<proteinExistence type="predicted"/>
<reference evidence="2 3" key="1">
    <citation type="journal article" date="2016" name="Mol. Biol. Evol.">
        <title>Comparative Genomics of Early-Diverging Mushroom-Forming Fungi Provides Insights into the Origins of Lignocellulose Decay Capabilities.</title>
        <authorList>
            <person name="Nagy L.G."/>
            <person name="Riley R."/>
            <person name="Tritt A."/>
            <person name="Adam C."/>
            <person name="Daum C."/>
            <person name="Floudas D."/>
            <person name="Sun H."/>
            <person name="Yadav J.S."/>
            <person name="Pangilinan J."/>
            <person name="Larsson K.H."/>
            <person name="Matsuura K."/>
            <person name="Barry K."/>
            <person name="Labutti K."/>
            <person name="Kuo R."/>
            <person name="Ohm R.A."/>
            <person name="Bhattacharya S.S."/>
            <person name="Shirouzu T."/>
            <person name="Yoshinaga Y."/>
            <person name="Martin F.M."/>
            <person name="Grigoriev I.V."/>
            <person name="Hibbett D.S."/>
        </authorList>
    </citation>
    <scope>NUCLEOTIDE SEQUENCE [LARGE SCALE GENOMIC DNA]</scope>
    <source>
        <strain evidence="2 3">CBS 109695</strain>
    </source>
</reference>
<name>A0A166H2W6_9AGAM</name>
<dbReference type="Proteomes" id="UP000076532">
    <property type="component" value="Unassembled WGS sequence"/>
</dbReference>
<feature type="region of interest" description="Disordered" evidence="1">
    <location>
        <begin position="1"/>
        <end position="106"/>
    </location>
</feature>
<dbReference type="AlphaFoldDB" id="A0A166H2W6"/>
<evidence type="ECO:0000256" key="1">
    <source>
        <dbReference type="SAM" id="MobiDB-lite"/>
    </source>
</evidence>
<sequence length="106" mass="10682">MEHPPHALAVHPTCPSHRASSASAYAAGPHGYANHSSAFSLSYPEGPNGAASAGPGYSSSSASPIIGVGWGIEGAGSPLGDRGRRRGRTRTHTATQLGRHDPEGSG</sequence>
<accession>A0A166H2W6</accession>
<gene>
    <name evidence="2" type="ORF">FIBSPDRAFT_863667</name>
</gene>
<keyword evidence="3" id="KW-1185">Reference proteome</keyword>
<feature type="compositionally biased region" description="Low complexity" evidence="1">
    <location>
        <begin position="15"/>
        <end position="33"/>
    </location>
</feature>
<evidence type="ECO:0000313" key="2">
    <source>
        <dbReference type="EMBL" id="KZP18424.1"/>
    </source>
</evidence>
<dbReference type="EMBL" id="KV417572">
    <property type="protein sequence ID" value="KZP18424.1"/>
    <property type="molecule type" value="Genomic_DNA"/>
</dbReference>
<protein>
    <submittedName>
        <fullName evidence="2">Uncharacterized protein</fullName>
    </submittedName>
</protein>